<dbReference type="InterPro" id="IPR027417">
    <property type="entry name" value="P-loop_NTPase"/>
</dbReference>
<dbReference type="SUPFAM" id="SSF52540">
    <property type="entry name" value="P-loop containing nucleoside triphosphate hydrolases"/>
    <property type="match status" value="1"/>
</dbReference>
<reference evidence="3 4" key="1">
    <citation type="journal article" date="2014" name="Genome Announc.">
        <title>Comparative Genome Analysis of Two Isolates of the Fish Pathogen Piscirickettsia salmonis from Different Hosts Reveals Major Differences in Virulence-Associated Secretion Systems.</title>
        <authorList>
            <person name="Bohle H."/>
            <person name="Henriquez P."/>
            <person name="Grothusen H."/>
            <person name="Navas E."/>
            <person name="Sandoval A."/>
            <person name="Bustamante F."/>
            <person name="Bustos P."/>
            <person name="Mancilla M."/>
        </authorList>
    </citation>
    <scope>NUCLEOTIDE SEQUENCE [LARGE SCALE GENOMIC DNA]</scope>
    <source>
        <strain evidence="4">B1-32597</strain>
    </source>
</reference>
<evidence type="ECO:0000256" key="1">
    <source>
        <dbReference type="ARBA" id="ARBA00022741"/>
    </source>
</evidence>
<dbReference type="RefSeq" id="WP_017378345.1">
    <property type="nucleotide sequence ID" value="NZ_CP013781.1"/>
</dbReference>
<dbReference type="Proteomes" id="UP000029558">
    <property type="component" value="Chromosome"/>
</dbReference>
<dbReference type="PANTHER" id="PTHR24073">
    <property type="entry name" value="DRAB5-RELATED"/>
    <property type="match status" value="1"/>
</dbReference>
<dbReference type="EMBL" id="CP012508">
    <property type="protein sequence ID" value="ALB21599.1"/>
    <property type="molecule type" value="Genomic_DNA"/>
</dbReference>
<dbReference type="Gene3D" id="3.40.50.300">
    <property type="entry name" value="P-loop containing nucleotide triphosphate hydrolases"/>
    <property type="match status" value="1"/>
</dbReference>
<dbReference type="PROSITE" id="PS51419">
    <property type="entry name" value="RAB"/>
    <property type="match status" value="1"/>
</dbReference>
<dbReference type="GO" id="GO:0005525">
    <property type="term" value="F:GTP binding"/>
    <property type="evidence" value="ECO:0007669"/>
    <property type="project" value="UniProtKB-KW"/>
</dbReference>
<dbReference type="OrthoDB" id="5639734at2"/>
<dbReference type="SMART" id="SM00175">
    <property type="entry name" value="RAB"/>
    <property type="match status" value="1"/>
</dbReference>
<accession>A0A1L6TGP8</accession>
<evidence type="ECO:0000313" key="3">
    <source>
        <dbReference type="EMBL" id="ALB21599.1"/>
    </source>
</evidence>
<organism evidence="3 4">
    <name type="scientific">Piscirickettsia salmonis</name>
    <dbReference type="NCBI Taxonomy" id="1238"/>
    <lineage>
        <taxon>Bacteria</taxon>
        <taxon>Pseudomonadati</taxon>
        <taxon>Pseudomonadota</taxon>
        <taxon>Gammaproteobacteria</taxon>
        <taxon>Thiotrichales</taxon>
        <taxon>Piscirickettsiaceae</taxon>
        <taxon>Piscirickettsia</taxon>
    </lineage>
</organism>
<name>A0A1L6TGP8_PISSA</name>
<evidence type="ECO:0000256" key="2">
    <source>
        <dbReference type="ARBA" id="ARBA00023134"/>
    </source>
</evidence>
<proteinExistence type="predicted"/>
<dbReference type="Pfam" id="PF08477">
    <property type="entry name" value="Roc"/>
    <property type="match status" value="1"/>
</dbReference>
<keyword evidence="1" id="KW-0547">Nucleotide-binding</keyword>
<keyword evidence="2" id="KW-0342">GTP-binding</keyword>
<dbReference type="AlphaFoldDB" id="A0A1L6TGP8"/>
<sequence>MPKEIKVVAIGATDSGKTSFLKKECQDYSTMGADFTLLNTTTRNYRIWDPAGREGYEALRQHYYKDASIALLFIDCSNPEASIDYCRKELRRTPTTVKQQMKYSVVFTKADLSGNDFYPYLIFESLKNKLKLQDDQFISENRHVLTSAKSDSSEELESKLKDSIHAYQKADSIIERVEASLRELEKHRDMQIEIDHPQHKKLNRFIVGTRKRINSFKAGNENAFVGYEEENHELREALQETGSTSALSKLWLSIILNIVTLGISAVVTLIHTRNDEKTCLAFYKPNDPLAQVAGVEVQMTELKDYGGTAV</sequence>
<protein>
    <submittedName>
        <fullName evidence="3">Ras family protein</fullName>
    </submittedName>
</protein>
<gene>
    <name evidence="3" type="ORF">KU39_415</name>
</gene>
<evidence type="ECO:0000313" key="4">
    <source>
        <dbReference type="Proteomes" id="UP000029558"/>
    </source>
</evidence>